<accession>A0A183EYZ7</accession>
<evidence type="ECO:0000256" key="3">
    <source>
        <dbReference type="ARBA" id="ARBA00022989"/>
    </source>
</evidence>
<name>A0A183EYZ7_9BILA</name>
<evidence type="ECO:0000256" key="2">
    <source>
        <dbReference type="ARBA" id="ARBA00022692"/>
    </source>
</evidence>
<evidence type="ECO:0000256" key="1">
    <source>
        <dbReference type="ARBA" id="ARBA00004141"/>
    </source>
</evidence>
<dbReference type="GO" id="GO:0016020">
    <property type="term" value="C:membrane"/>
    <property type="evidence" value="ECO:0007669"/>
    <property type="project" value="UniProtKB-SubCell"/>
</dbReference>
<dbReference type="InterPro" id="IPR007941">
    <property type="entry name" value="DUF726"/>
</dbReference>
<reference evidence="6" key="1">
    <citation type="submission" date="2016-06" db="UniProtKB">
        <authorList>
            <consortium name="WormBaseParasite"/>
        </authorList>
    </citation>
    <scope>IDENTIFICATION</scope>
</reference>
<evidence type="ECO:0000256" key="4">
    <source>
        <dbReference type="ARBA" id="ARBA00023136"/>
    </source>
</evidence>
<dbReference type="WBParaSite" id="GPUH_0002621801-mRNA-1">
    <property type="protein sequence ID" value="GPUH_0002621801-mRNA-1"/>
    <property type="gene ID" value="GPUH_0002621801"/>
</dbReference>
<protein>
    <submittedName>
        <fullName evidence="6">Mitoguardin 1</fullName>
    </submittedName>
</protein>
<keyword evidence="2 5" id="KW-0812">Transmembrane</keyword>
<sequence>LARARSTKMKKFKRYAMIGAACGVGGVLVGYKMQKRVGAIEEFVIQPLAEGRSLHCVLAISGWIEDVSFTNFFQLSTESGIP</sequence>
<evidence type="ECO:0000313" key="6">
    <source>
        <dbReference type="WBParaSite" id="GPUH_0002621801-mRNA-1"/>
    </source>
</evidence>
<comment type="subcellular location">
    <subcellularLocation>
        <location evidence="1">Membrane</location>
        <topology evidence="1">Multi-pass membrane protein</topology>
    </subcellularLocation>
</comment>
<dbReference type="Pfam" id="PF05277">
    <property type="entry name" value="DUF726"/>
    <property type="match status" value="1"/>
</dbReference>
<evidence type="ECO:0000256" key="5">
    <source>
        <dbReference type="SAM" id="Phobius"/>
    </source>
</evidence>
<organism evidence="6">
    <name type="scientific">Gongylonema pulchrum</name>
    <dbReference type="NCBI Taxonomy" id="637853"/>
    <lineage>
        <taxon>Eukaryota</taxon>
        <taxon>Metazoa</taxon>
        <taxon>Ecdysozoa</taxon>
        <taxon>Nematoda</taxon>
        <taxon>Chromadorea</taxon>
        <taxon>Rhabditida</taxon>
        <taxon>Spirurina</taxon>
        <taxon>Spiruromorpha</taxon>
        <taxon>Spiruroidea</taxon>
        <taxon>Gongylonematidae</taxon>
        <taxon>Gongylonema</taxon>
    </lineage>
</organism>
<keyword evidence="3 5" id="KW-1133">Transmembrane helix</keyword>
<proteinExistence type="predicted"/>
<dbReference type="AlphaFoldDB" id="A0A183EYZ7"/>
<keyword evidence="4 5" id="KW-0472">Membrane</keyword>
<feature type="transmembrane region" description="Helical" evidence="5">
    <location>
        <begin position="12"/>
        <end position="31"/>
    </location>
</feature>